<evidence type="ECO:0000313" key="7">
    <source>
        <dbReference type="EMBL" id="QOS16795.1"/>
    </source>
</evidence>
<feature type="transmembrane region" description="Helical" evidence="6">
    <location>
        <begin position="391"/>
        <end position="408"/>
    </location>
</feature>
<keyword evidence="3 6" id="KW-0812">Transmembrane</keyword>
<evidence type="ECO:0000256" key="1">
    <source>
        <dbReference type="ARBA" id="ARBA00004651"/>
    </source>
</evidence>
<feature type="transmembrane region" description="Helical" evidence="6">
    <location>
        <begin position="420"/>
        <end position="441"/>
    </location>
</feature>
<keyword evidence="2" id="KW-1003">Cell membrane</keyword>
<evidence type="ECO:0000256" key="3">
    <source>
        <dbReference type="ARBA" id="ARBA00022692"/>
    </source>
</evidence>
<dbReference type="InterPro" id="IPR002797">
    <property type="entry name" value="Polysacc_synth"/>
</dbReference>
<feature type="transmembrane region" description="Helical" evidence="6">
    <location>
        <begin position="107"/>
        <end position="132"/>
    </location>
</feature>
<dbReference type="EMBL" id="MT898241">
    <property type="protein sequence ID" value="QOS23410.1"/>
    <property type="molecule type" value="Genomic_DNA"/>
</dbReference>
<keyword evidence="5 6" id="KW-0472">Membrane</keyword>
<evidence type="ECO:0000256" key="6">
    <source>
        <dbReference type="SAM" id="Phobius"/>
    </source>
</evidence>
<feature type="transmembrane region" description="Helical" evidence="6">
    <location>
        <begin position="177"/>
        <end position="195"/>
    </location>
</feature>
<evidence type="ECO:0000256" key="5">
    <source>
        <dbReference type="ARBA" id="ARBA00023136"/>
    </source>
</evidence>
<feature type="transmembrane region" description="Helical" evidence="6">
    <location>
        <begin position="298"/>
        <end position="315"/>
    </location>
</feature>
<feature type="transmembrane region" description="Helical" evidence="6">
    <location>
        <begin position="153"/>
        <end position="171"/>
    </location>
</feature>
<protein>
    <recommendedName>
        <fullName evidence="10">Polysaccharide biosynthesis protein</fullName>
    </recommendedName>
</protein>
<dbReference type="PANTHER" id="PTHR30250:SF11">
    <property type="entry name" value="O-ANTIGEN TRANSPORTER-RELATED"/>
    <property type="match status" value="1"/>
</dbReference>
<evidence type="ECO:0000313" key="9">
    <source>
        <dbReference type="EMBL" id="QOS23410.1"/>
    </source>
</evidence>
<feature type="transmembrane region" description="Helical" evidence="6">
    <location>
        <begin position="335"/>
        <end position="353"/>
    </location>
</feature>
<gene>
    <name evidence="8" type="ORF">VP197_00010</name>
    <name evidence="7" type="ORF">VP67_00010</name>
    <name evidence="9" type="ORF">VP71_00010</name>
</gene>
<evidence type="ECO:0000256" key="2">
    <source>
        <dbReference type="ARBA" id="ARBA00022475"/>
    </source>
</evidence>
<name>A0A7M1VS24_VIBPH</name>
<feature type="transmembrane region" description="Helical" evidence="6">
    <location>
        <begin position="225"/>
        <end position="243"/>
    </location>
</feature>
<dbReference type="PANTHER" id="PTHR30250">
    <property type="entry name" value="PST FAMILY PREDICTED COLANIC ACID TRANSPORTER"/>
    <property type="match status" value="1"/>
</dbReference>
<dbReference type="Pfam" id="PF01943">
    <property type="entry name" value="Polysacc_synt"/>
    <property type="match status" value="1"/>
</dbReference>
<keyword evidence="4 6" id="KW-1133">Transmembrane helix</keyword>
<feature type="transmembrane region" description="Helical" evidence="6">
    <location>
        <begin position="447"/>
        <end position="466"/>
    </location>
</feature>
<comment type="subcellular location">
    <subcellularLocation>
        <location evidence="1">Cell membrane</location>
        <topology evidence="1">Multi-pass membrane protein</topology>
    </subcellularLocation>
</comment>
<evidence type="ECO:0008006" key="10">
    <source>
        <dbReference type="Google" id="ProtNLM"/>
    </source>
</evidence>
<feature type="transmembrane region" description="Helical" evidence="6">
    <location>
        <begin position="40"/>
        <end position="65"/>
    </location>
</feature>
<dbReference type="RefSeq" id="WP_025630496.1">
    <property type="nucleotide sequence ID" value="NZ_JAMPYJ010000043.1"/>
</dbReference>
<reference evidence="7" key="1">
    <citation type="submission" date="2020-08" db="EMBL/GenBank/DDBJ databases">
        <title>Genetic structure, function and evolution of capsule biosynthesis loci in Vibrio parahaemolyticus.</title>
        <authorList>
            <person name="Li L."/>
            <person name="Bian S."/>
        </authorList>
    </citation>
    <scope>NUCLEOTIDE SEQUENCE</scope>
    <source>
        <strain evidence="8">VP197</strain>
        <strain evidence="7">VP67</strain>
        <strain evidence="9">VP71</strain>
    </source>
</reference>
<dbReference type="EMBL" id="MT898213">
    <property type="protein sequence ID" value="QOS22392.1"/>
    <property type="molecule type" value="Genomic_DNA"/>
</dbReference>
<feature type="transmembrane region" description="Helical" evidence="6">
    <location>
        <begin position="365"/>
        <end position="385"/>
    </location>
</feature>
<feature type="transmembrane region" description="Helical" evidence="6">
    <location>
        <begin position="7"/>
        <end position="28"/>
    </location>
</feature>
<evidence type="ECO:0000256" key="4">
    <source>
        <dbReference type="ARBA" id="ARBA00022989"/>
    </source>
</evidence>
<feature type="transmembrane region" description="Helical" evidence="6">
    <location>
        <begin position="255"/>
        <end position="277"/>
    </location>
</feature>
<sequence>MKIKSELFYKVIGTLVSFVLSIILGIILPRAIGPESYGEYNYIISTFNFILQLVLLSINTAFMYLYQQEKFKKDDLISCYSFFLISVIFLTSVLGILTVNIDFMYDFLWLEISNVKLIYLGSGVAALLFLQLRVSEYCDMLEEAKLSEKIKNVTKFFIVIFVFLFLFNGNLRLDYVFVIYAISTTVYLIVISIKLKIYSKFDVRKLFAKSNFEIIRSTYEYIKPLILFNLIGSVYLYVGRFAVQKTSGLEELGLYMAALNLANIPIQFISALIAIYMRKLVVSNNRDRSFIKRFYNQDLVRVFSLHCMFSFFVFFNAENIVNIVFGEKYQGAGYTLQVLAIFSLIHTYGILGGNVYMSTNRNKEYAFINGAFLLIGIVIFSFILAFYKVDAFTFAIITTTVFFLRVFIQTIRNLRFLDINVVSYSFNLIKIISIIMIVFWGVSVMPISIYLSPFLSLILIVLFNSITNDCFKINETLKSIK</sequence>
<organism evidence="7">
    <name type="scientific">Vibrio parahaemolyticus</name>
    <dbReference type="NCBI Taxonomy" id="670"/>
    <lineage>
        <taxon>Bacteria</taxon>
        <taxon>Pseudomonadati</taxon>
        <taxon>Pseudomonadota</taxon>
        <taxon>Gammaproteobacteria</taxon>
        <taxon>Vibrionales</taxon>
        <taxon>Vibrionaceae</taxon>
        <taxon>Vibrio</taxon>
    </lineage>
</organism>
<dbReference type="GO" id="GO:0005886">
    <property type="term" value="C:plasma membrane"/>
    <property type="evidence" value="ECO:0007669"/>
    <property type="project" value="UniProtKB-SubCell"/>
</dbReference>
<dbReference type="EMBL" id="MT898060">
    <property type="protein sequence ID" value="QOS16795.1"/>
    <property type="molecule type" value="Genomic_DNA"/>
</dbReference>
<proteinExistence type="predicted"/>
<dbReference type="InterPro" id="IPR050833">
    <property type="entry name" value="Poly_Biosynth_Transport"/>
</dbReference>
<feature type="transmembrane region" description="Helical" evidence="6">
    <location>
        <begin position="77"/>
        <end position="101"/>
    </location>
</feature>
<dbReference type="AlphaFoldDB" id="A0A7M1VS24"/>
<accession>A0A7M1VS24</accession>
<evidence type="ECO:0000313" key="8">
    <source>
        <dbReference type="EMBL" id="QOS22392.1"/>
    </source>
</evidence>